<dbReference type="GO" id="GO:0003677">
    <property type="term" value="F:DNA binding"/>
    <property type="evidence" value="ECO:0007669"/>
    <property type="project" value="UniProtKB-KW"/>
</dbReference>
<keyword evidence="2" id="KW-0677">Repeat</keyword>
<dbReference type="SUPFAM" id="SSF101936">
    <property type="entry name" value="DNA-binding pseudobarrel domain"/>
    <property type="match status" value="1"/>
</dbReference>
<name>A0A2R6P784_ACTCC</name>
<evidence type="ECO:0000256" key="6">
    <source>
        <dbReference type="ARBA" id="ARBA00023242"/>
    </source>
</evidence>
<keyword evidence="5" id="KW-0804">Transcription</keyword>
<keyword evidence="6" id="KW-0539">Nucleus</keyword>
<keyword evidence="4" id="KW-0238">DNA-binding</keyword>
<accession>A0A2R6P784</accession>
<keyword evidence="3" id="KW-0805">Transcription regulation</keyword>
<evidence type="ECO:0000259" key="8">
    <source>
        <dbReference type="Pfam" id="PF23598"/>
    </source>
</evidence>
<dbReference type="AlphaFoldDB" id="A0A2R6P784"/>
<dbReference type="InterPro" id="IPR055414">
    <property type="entry name" value="LRR_R13L4/SHOC2-like"/>
</dbReference>
<reference evidence="10" key="2">
    <citation type="journal article" date="2018" name="BMC Genomics">
        <title>A manually annotated Actinidia chinensis var. chinensis (kiwifruit) genome highlights the challenges associated with draft genomes and gene prediction in plants.</title>
        <authorList>
            <person name="Pilkington S.M."/>
            <person name="Crowhurst R."/>
            <person name="Hilario E."/>
            <person name="Nardozza S."/>
            <person name="Fraser L."/>
            <person name="Peng Y."/>
            <person name="Gunaseelan K."/>
            <person name="Simpson R."/>
            <person name="Tahir J."/>
            <person name="Deroles S.C."/>
            <person name="Templeton K."/>
            <person name="Luo Z."/>
            <person name="Davy M."/>
            <person name="Cheng C."/>
            <person name="McNeilage M."/>
            <person name="Scaglione D."/>
            <person name="Liu Y."/>
            <person name="Zhang Q."/>
            <person name="Datson P."/>
            <person name="De Silva N."/>
            <person name="Gardiner S.E."/>
            <person name="Bassett H."/>
            <person name="Chagne D."/>
            <person name="McCallum J."/>
            <person name="Dzierzon H."/>
            <person name="Deng C."/>
            <person name="Wang Y.Y."/>
            <person name="Barron L."/>
            <person name="Manako K."/>
            <person name="Bowen J."/>
            <person name="Foster T.M."/>
            <person name="Erridge Z.A."/>
            <person name="Tiffin H."/>
            <person name="Waite C.N."/>
            <person name="Davies K.M."/>
            <person name="Grierson E.P."/>
            <person name="Laing W.A."/>
            <person name="Kirk R."/>
            <person name="Chen X."/>
            <person name="Wood M."/>
            <person name="Montefiori M."/>
            <person name="Brummell D.A."/>
            <person name="Schwinn K.E."/>
            <person name="Catanach A."/>
            <person name="Fullerton C."/>
            <person name="Li D."/>
            <person name="Meiyalaghan S."/>
            <person name="Nieuwenhuizen N."/>
            <person name="Read N."/>
            <person name="Prakash R."/>
            <person name="Hunter D."/>
            <person name="Zhang H."/>
            <person name="McKenzie M."/>
            <person name="Knabel M."/>
            <person name="Harris A."/>
            <person name="Allan A.C."/>
            <person name="Gleave A."/>
            <person name="Chen A."/>
            <person name="Janssen B.J."/>
            <person name="Plunkett B."/>
            <person name="Ampomah-Dwamena C."/>
            <person name="Voogd C."/>
            <person name="Leif D."/>
            <person name="Lafferty D."/>
            <person name="Souleyre E.J.F."/>
            <person name="Varkonyi-Gasic E."/>
            <person name="Gambi F."/>
            <person name="Hanley J."/>
            <person name="Yao J.L."/>
            <person name="Cheung J."/>
            <person name="David K.M."/>
            <person name="Warren B."/>
            <person name="Marsh K."/>
            <person name="Snowden K.C."/>
            <person name="Lin-Wang K."/>
            <person name="Brian L."/>
            <person name="Martinez-Sanchez M."/>
            <person name="Wang M."/>
            <person name="Ileperuma N."/>
            <person name="Macnee N."/>
            <person name="Campin R."/>
            <person name="McAtee P."/>
            <person name="Drummond R.S.M."/>
            <person name="Espley R.V."/>
            <person name="Ireland H.S."/>
            <person name="Wu R."/>
            <person name="Atkinson R.G."/>
            <person name="Karunairetnam S."/>
            <person name="Bulley S."/>
            <person name="Chunkath S."/>
            <person name="Hanley Z."/>
            <person name="Storey R."/>
            <person name="Thrimawithana A.H."/>
            <person name="Thomson S."/>
            <person name="David C."/>
            <person name="Testolin R."/>
            <person name="Huang H."/>
            <person name="Hellens R.P."/>
            <person name="Schaffer R.J."/>
        </authorList>
    </citation>
    <scope>NUCLEOTIDE SEQUENCE [LARGE SCALE GENOMIC DNA]</scope>
    <source>
        <strain evidence="10">cv. Red5</strain>
    </source>
</reference>
<evidence type="ECO:0000256" key="4">
    <source>
        <dbReference type="ARBA" id="ARBA00023125"/>
    </source>
</evidence>
<evidence type="ECO:0000256" key="7">
    <source>
        <dbReference type="SAM" id="MobiDB-lite"/>
    </source>
</evidence>
<feature type="compositionally biased region" description="Basic residues" evidence="7">
    <location>
        <begin position="488"/>
        <end position="501"/>
    </location>
</feature>
<gene>
    <name evidence="9" type="ORF">CEY00_Acc31948</name>
</gene>
<dbReference type="InterPro" id="IPR032675">
    <property type="entry name" value="LRR_dom_sf"/>
</dbReference>
<dbReference type="EMBL" id="NKQK01000028">
    <property type="protein sequence ID" value="PSR86325.1"/>
    <property type="molecule type" value="Genomic_DNA"/>
</dbReference>
<dbReference type="STRING" id="1590841.A0A2R6P784"/>
<sequence length="519" mass="58912">MHHIEVADTKVLYGLKNMNCLKFLSIRGISMVTELPSFISELINLKILDLKACHSLEVVPDGIGSLIRLTHLDLFECIFLEYMHKSPVNLSKLQVLKGFFIGDSKDNNPSCALGNLSGLRRLRKLNIYTSVRPLELPSQLQKLDLQCFPRTSLPSWLRPANLKELNKLYIRGGRLCDLGQFQILNDGDQWAVEILRLTYLEGEWIDRKAIDQDQSTFVKLQQHCKTSDASSSSVLGSSPSLTWNDCSIISVFGPVQTSLLVNLFLVFYPFAENHLAPRGQAKRSYKIKLLSTKGQRILQDKAPTVSDVEQDIVYSGGISIRPLPSSTRKPSNFLQGEDISHLRTRQCFVYDSQPVEGFAKCHGLRAIDRIRFYIPNLCTRENHYLIEYVRTDEFKGEECSVSEEAMFYGCHKQPFTFQFQDGTYSVISGWEEFRNEYKVEEGDVIRFYKAVWAWSSQHFLIQHVKGDEAAGTHAKNDGCIPKISAMTKHGHSGGRGQKGKKFGVGDCSHEDRNLTKMNR</sequence>
<comment type="caution">
    <text evidence="9">The sequence shown here is derived from an EMBL/GenBank/DDBJ whole genome shotgun (WGS) entry which is preliminary data.</text>
</comment>
<dbReference type="Gene3D" id="3.80.10.10">
    <property type="entry name" value="Ribonuclease Inhibitor"/>
    <property type="match status" value="1"/>
</dbReference>
<reference evidence="9 10" key="1">
    <citation type="submission" date="2017-07" db="EMBL/GenBank/DDBJ databases">
        <title>An improved, manually edited Actinidia chinensis var. chinensis (kiwifruit) genome highlights the challenges associated with draft genomes and gene prediction in plants.</title>
        <authorList>
            <person name="Pilkington S."/>
            <person name="Crowhurst R."/>
            <person name="Hilario E."/>
            <person name="Nardozza S."/>
            <person name="Fraser L."/>
            <person name="Peng Y."/>
            <person name="Gunaseelan K."/>
            <person name="Simpson R."/>
            <person name="Tahir J."/>
            <person name="Deroles S."/>
            <person name="Templeton K."/>
            <person name="Luo Z."/>
            <person name="Davy M."/>
            <person name="Cheng C."/>
            <person name="Mcneilage M."/>
            <person name="Scaglione D."/>
            <person name="Liu Y."/>
            <person name="Zhang Q."/>
            <person name="Datson P."/>
            <person name="De Silva N."/>
            <person name="Gardiner S."/>
            <person name="Bassett H."/>
            <person name="Chagne D."/>
            <person name="Mccallum J."/>
            <person name="Dzierzon H."/>
            <person name="Deng C."/>
            <person name="Wang Y.-Y."/>
            <person name="Barron N."/>
            <person name="Manako K."/>
            <person name="Bowen J."/>
            <person name="Foster T."/>
            <person name="Erridge Z."/>
            <person name="Tiffin H."/>
            <person name="Waite C."/>
            <person name="Davies K."/>
            <person name="Grierson E."/>
            <person name="Laing W."/>
            <person name="Kirk R."/>
            <person name="Chen X."/>
            <person name="Wood M."/>
            <person name="Montefiori M."/>
            <person name="Brummell D."/>
            <person name="Schwinn K."/>
            <person name="Catanach A."/>
            <person name="Fullerton C."/>
            <person name="Li D."/>
            <person name="Meiyalaghan S."/>
            <person name="Nieuwenhuizen N."/>
            <person name="Read N."/>
            <person name="Prakash R."/>
            <person name="Hunter D."/>
            <person name="Zhang H."/>
            <person name="Mckenzie M."/>
            <person name="Knabel M."/>
            <person name="Harris A."/>
            <person name="Allan A."/>
            <person name="Chen A."/>
            <person name="Janssen B."/>
            <person name="Plunkett B."/>
            <person name="Dwamena C."/>
            <person name="Voogd C."/>
            <person name="Leif D."/>
            <person name="Lafferty D."/>
            <person name="Souleyre E."/>
            <person name="Varkonyi-Gasic E."/>
            <person name="Gambi F."/>
            <person name="Hanley J."/>
            <person name="Yao J.-L."/>
            <person name="Cheung J."/>
            <person name="David K."/>
            <person name="Warren B."/>
            <person name="Marsh K."/>
            <person name="Snowden K."/>
            <person name="Lin-Wang K."/>
            <person name="Brian L."/>
            <person name="Martinez-Sanchez M."/>
            <person name="Wang M."/>
            <person name="Ileperuma N."/>
            <person name="Macnee N."/>
            <person name="Campin R."/>
            <person name="Mcatee P."/>
            <person name="Drummond R."/>
            <person name="Espley R."/>
            <person name="Ireland H."/>
            <person name="Wu R."/>
            <person name="Atkinson R."/>
            <person name="Karunairetnam S."/>
            <person name="Bulley S."/>
            <person name="Chunkath S."/>
            <person name="Hanley Z."/>
            <person name="Storey R."/>
            <person name="Thrimawithana A."/>
            <person name="Thomson S."/>
            <person name="David C."/>
            <person name="Testolin R."/>
        </authorList>
    </citation>
    <scope>NUCLEOTIDE SEQUENCE [LARGE SCALE GENOMIC DNA]</scope>
    <source>
        <strain evidence="10">cv. Red5</strain>
        <tissue evidence="9">Young leaf</tissue>
    </source>
</reference>
<dbReference type="SUPFAM" id="SSF52047">
    <property type="entry name" value="RNI-like"/>
    <property type="match status" value="1"/>
</dbReference>
<feature type="domain" description="Disease resistance R13L4/SHOC-2-like LRR" evidence="8">
    <location>
        <begin position="15"/>
        <end position="171"/>
    </location>
</feature>
<feature type="region of interest" description="Disordered" evidence="7">
    <location>
        <begin position="487"/>
        <end position="519"/>
    </location>
</feature>
<protein>
    <submittedName>
        <fullName evidence="9">Disease resistance RPP13-like protein</fullName>
    </submittedName>
</protein>
<evidence type="ECO:0000256" key="2">
    <source>
        <dbReference type="ARBA" id="ARBA00022737"/>
    </source>
</evidence>
<keyword evidence="10" id="KW-1185">Reference proteome</keyword>
<dbReference type="PANTHER" id="PTHR47186">
    <property type="entry name" value="LEUCINE-RICH REPEAT-CONTAINING PROTEIN 57"/>
    <property type="match status" value="1"/>
</dbReference>
<dbReference type="OrthoDB" id="1110401at2759"/>
<dbReference type="GO" id="GO:0005634">
    <property type="term" value="C:nucleus"/>
    <property type="evidence" value="ECO:0007669"/>
    <property type="project" value="UniProtKB-SubCell"/>
</dbReference>
<organism evidence="9 10">
    <name type="scientific">Actinidia chinensis var. chinensis</name>
    <name type="common">Chinese soft-hair kiwi</name>
    <dbReference type="NCBI Taxonomy" id="1590841"/>
    <lineage>
        <taxon>Eukaryota</taxon>
        <taxon>Viridiplantae</taxon>
        <taxon>Streptophyta</taxon>
        <taxon>Embryophyta</taxon>
        <taxon>Tracheophyta</taxon>
        <taxon>Spermatophyta</taxon>
        <taxon>Magnoliopsida</taxon>
        <taxon>eudicotyledons</taxon>
        <taxon>Gunneridae</taxon>
        <taxon>Pentapetalae</taxon>
        <taxon>asterids</taxon>
        <taxon>Ericales</taxon>
        <taxon>Actinidiaceae</taxon>
        <taxon>Actinidia</taxon>
    </lineage>
</organism>
<dbReference type="InParanoid" id="A0A2R6P784"/>
<dbReference type="InterPro" id="IPR015300">
    <property type="entry name" value="DNA-bd_pseudobarrel_sf"/>
</dbReference>
<evidence type="ECO:0000256" key="1">
    <source>
        <dbReference type="ARBA" id="ARBA00004123"/>
    </source>
</evidence>
<evidence type="ECO:0000256" key="5">
    <source>
        <dbReference type="ARBA" id="ARBA00023163"/>
    </source>
</evidence>
<evidence type="ECO:0000313" key="10">
    <source>
        <dbReference type="Proteomes" id="UP000241394"/>
    </source>
</evidence>
<dbReference type="Pfam" id="PF23598">
    <property type="entry name" value="LRR_14"/>
    <property type="match status" value="1"/>
</dbReference>
<dbReference type="PANTHER" id="PTHR47186:SF3">
    <property type="entry name" value="OS09G0267800 PROTEIN"/>
    <property type="match status" value="1"/>
</dbReference>
<dbReference type="Proteomes" id="UP000241394">
    <property type="component" value="Chromosome LG28"/>
</dbReference>
<evidence type="ECO:0000313" key="9">
    <source>
        <dbReference type="EMBL" id="PSR86325.1"/>
    </source>
</evidence>
<proteinExistence type="predicted"/>
<feature type="compositionally biased region" description="Basic and acidic residues" evidence="7">
    <location>
        <begin position="507"/>
        <end position="519"/>
    </location>
</feature>
<comment type="subcellular location">
    <subcellularLocation>
        <location evidence="1">Nucleus</location>
    </subcellularLocation>
</comment>
<evidence type="ECO:0000256" key="3">
    <source>
        <dbReference type="ARBA" id="ARBA00023015"/>
    </source>
</evidence>
<dbReference type="Gramene" id="PSR86325">
    <property type="protein sequence ID" value="PSR86325"/>
    <property type="gene ID" value="CEY00_Acc31948"/>
</dbReference>